<evidence type="ECO:0000313" key="2">
    <source>
        <dbReference type="Proteomes" id="UP000257109"/>
    </source>
</evidence>
<gene>
    <name evidence="1" type="ORF">CR513_09625</name>
</gene>
<name>A0A371HUM5_MUCPR</name>
<keyword evidence="2" id="KW-1185">Reference proteome</keyword>
<dbReference type="AlphaFoldDB" id="A0A371HUM5"/>
<organism evidence="1 2">
    <name type="scientific">Mucuna pruriens</name>
    <name type="common">Velvet bean</name>
    <name type="synonym">Dolichos pruriens</name>
    <dbReference type="NCBI Taxonomy" id="157652"/>
    <lineage>
        <taxon>Eukaryota</taxon>
        <taxon>Viridiplantae</taxon>
        <taxon>Streptophyta</taxon>
        <taxon>Embryophyta</taxon>
        <taxon>Tracheophyta</taxon>
        <taxon>Spermatophyta</taxon>
        <taxon>Magnoliopsida</taxon>
        <taxon>eudicotyledons</taxon>
        <taxon>Gunneridae</taxon>
        <taxon>Pentapetalae</taxon>
        <taxon>rosids</taxon>
        <taxon>fabids</taxon>
        <taxon>Fabales</taxon>
        <taxon>Fabaceae</taxon>
        <taxon>Papilionoideae</taxon>
        <taxon>50 kb inversion clade</taxon>
        <taxon>NPAAA clade</taxon>
        <taxon>indigoferoid/millettioid clade</taxon>
        <taxon>Phaseoleae</taxon>
        <taxon>Mucuna</taxon>
    </lineage>
</organism>
<reference evidence="1" key="1">
    <citation type="submission" date="2018-05" db="EMBL/GenBank/DDBJ databases">
        <title>Draft genome of Mucuna pruriens seed.</title>
        <authorList>
            <person name="Nnadi N.E."/>
            <person name="Vos R."/>
            <person name="Hasami M.H."/>
            <person name="Devisetty U.K."/>
            <person name="Aguiy J.C."/>
        </authorList>
    </citation>
    <scope>NUCLEOTIDE SEQUENCE [LARGE SCALE GENOMIC DNA]</scope>
    <source>
        <strain evidence="1">JCA_2017</strain>
    </source>
</reference>
<proteinExistence type="predicted"/>
<sequence length="59" mass="7317">MFQQVEINIPLLDAIKQVPKYAKFLKELKSQLEYNQIYRENAEILEFSQSMYYWRLYLH</sequence>
<dbReference type="EMBL" id="QJKJ01001697">
    <property type="protein sequence ID" value="RDY06394.1"/>
    <property type="molecule type" value="Genomic_DNA"/>
</dbReference>
<feature type="non-terminal residue" evidence="1">
    <location>
        <position position="1"/>
    </location>
</feature>
<comment type="caution">
    <text evidence="1">The sequence shown here is derived from an EMBL/GenBank/DDBJ whole genome shotgun (WGS) entry which is preliminary data.</text>
</comment>
<dbReference type="Proteomes" id="UP000257109">
    <property type="component" value="Unassembled WGS sequence"/>
</dbReference>
<protein>
    <submittedName>
        <fullName evidence="1">Uncharacterized protein</fullName>
    </submittedName>
</protein>
<accession>A0A371HUM5</accession>
<evidence type="ECO:0000313" key="1">
    <source>
        <dbReference type="EMBL" id="RDY06394.1"/>
    </source>
</evidence>